<feature type="domain" description="Flavin reductase like" evidence="5">
    <location>
        <begin position="19"/>
        <end position="170"/>
    </location>
</feature>
<keyword evidence="2" id="KW-0285">Flavoprotein</keyword>
<dbReference type="Proteomes" id="UP000772812">
    <property type="component" value="Unassembled WGS sequence"/>
</dbReference>
<evidence type="ECO:0000256" key="2">
    <source>
        <dbReference type="ARBA" id="ARBA00022630"/>
    </source>
</evidence>
<dbReference type="EMBL" id="JAACYA010000002">
    <property type="protein sequence ID" value="MBK3332842.1"/>
    <property type="molecule type" value="Genomic_DNA"/>
</dbReference>
<dbReference type="PANTHER" id="PTHR33798:SF5">
    <property type="entry name" value="FLAVIN REDUCTASE LIKE DOMAIN-CONTAINING PROTEIN"/>
    <property type="match status" value="1"/>
</dbReference>
<evidence type="ECO:0000313" key="7">
    <source>
        <dbReference type="Proteomes" id="UP000772812"/>
    </source>
</evidence>
<protein>
    <submittedName>
        <fullName evidence="6">Flavin reductase family protein</fullName>
    </submittedName>
</protein>
<evidence type="ECO:0000313" key="6">
    <source>
        <dbReference type="EMBL" id="MBK3332842.1"/>
    </source>
</evidence>
<dbReference type="Pfam" id="PF01613">
    <property type="entry name" value="Flavin_Reduct"/>
    <property type="match status" value="1"/>
</dbReference>
<accession>A0ABS1GIT6</accession>
<dbReference type="SMART" id="SM00903">
    <property type="entry name" value="Flavin_Reduct"/>
    <property type="match status" value="1"/>
</dbReference>
<comment type="similarity">
    <text evidence="4">Belongs to the flavoredoxin family.</text>
</comment>
<dbReference type="PANTHER" id="PTHR33798">
    <property type="entry name" value="FLAVOPROTEIN OXYGENASE"/>
    <property type="match status" value="1"/>
</dbReference>
<sequence length="202" mass="22705">MEIDFKDLNPKQIYKLMTSVIVPRPIAWISTVSAEGINNLAPFSYFAGVSSDPPLLIVSIGSKSETVKKDTWKNIEETGEFVVNMVTRDVLEEMNITSIPFDEEIDEFEKAGLTPVSSKYVKAPRVKESPVNIECKKYEIIQIGKMGLILGEVLTVHVRDDILNEKGYVDTTKLEIIGRLGGANYCLITKENSFEMKRPDKE</sequence>
<dbReference type="SUPFAM" id="SSF50475">
    <property type="entry name" value="FMN-binding split barrel"/>
    <property type="match status" value="1"/>
</dbReference>
<evidence type="ECO:0000256" key="3">
    <source>
        <dbReference type="ARBA" id="ARBA00022643"/>
    </source>
</evidence>
<evidence type="ECO:0000256" key="4">
    <source>
        <dbReference type="ARBA" id="ARBA00038054"/>
    </source>
</evidence>
<organism evidence="6 7">
    <name type="scientific">Persephonella atlantica</name>
    <dbReference type="NCBI Taxonomy" id="2699429"/>
    <lineage>
        <taxon>Bacteria</taxon>
        <taxon>Pseudomonadati</taxon>
        <taxon>Aquificota</taxon>
        <taxon>Aquificia</taxon>
        <taxon>Aquificales</taxon>
        <taxon>Hydrogenothermaceae</taxon>
        <taxon>Persephonella</taxon>
    </lineage>
</organism>
<keyword evidence="7" id="KW-1185">Reference proteome</keyword>
<reference evidence="6 7" key="1">
    <citation type="journal article" date="2021" name="Syst. Appl. Microbiol.">
        <title>Persephonella atlantica sp. nov.: How to adapt to physico-chemical gradients in high temperature hydrothermal habitats.</title>
        <authorList>
            <person name="Francois D.X."/>
            <person name="Godfroy A."/>
            <person name="Mathien C."/>
            <person name="Aube J."/>
            <person name="Cathalot C."/>
            <person name="Lesongeur F."/>
            <person name="L'Haridon S."/>
            <person name="Philippon X."/>
            <person name="Roussel E.G."/>
        </authorList>
    </citation>
    <scope>NUCLEOTIDE SEQUENCE [LARGE SCALE GENOMIC DNA]</scope>
    <source>
        <strain evidence="6 7">MO1340</strain>
    </source>
</reference>
<name>A0ABS1GIT6_9AQUI</name>
<gene>
    <name evidence="6" type="ORF">GWK41_07150</name>
</gene>
<evidence type="ECO:0000256" key="1">
    <source>
        <dbReference type="ARBA" id="ARBA00001917"/>
    </source>
</evidence>
<keyword evidence="3" id="KW-0288">FMN</keyword>
<comment type="cofactor">
    <cofactor evidence="1">
        <name>FMN</name>
        <dbReference type="ChEBI" id="CHEBI:58210"/>
    </cofactor>
</comment>
<comment type="caution">
    <text evidence="6">The sequence shown here is derived from an EMBL/GenBank/DDBJ whole genome shotgun (WGS) entry which is preliminary data.</text>
</comment>
<proteinExistence type="inferred from homology"/>
<dbReference type="Gene3D" id="2.30.110.10">
    <property type="entry name" value="Electron Transport, Fmn-binding Protein, Chain A"/>
    <property type="match status" value="1"/>
</dbReference>
<dbReference type="InterPro" id="IPR012349">
    <property type="entry name" value="Split_barrel_FMN-bd"/>
</dbReference>
<evidence type="ECO:0000259" key="5">
    <source>
        <dbReference type="SMART" id="SM00903"/>
    </source>
</evidence>
<dbReference type="InterPro" id="IPR002563">
    <property type="entry name" value="Flavin_Rdtase-like_dom"/>
</dbReference>
<dbReference type="RefSeq" id="WP_200674250.1">
    <property type="nucleotide sequence ID" value="NZ_JAACYA010000002.1"/>
</dbReference>